<dbReference type="VEuPathDB" id="FungiDB:I7I52_02826"/>
<dbReference type="Proteomes" id="UP000670092">
    <property type="component" value="Unassembled WGS sequence"/>
</dbReference>
<accession>A0A8H7Z9W6</accession>
<protein>
    <submittedName>
        <fullName evidence="1">Uncharacterized protein</fullName>
    </submittedName>
</protein>
<gene>
    <name evidence="1" type="ORF">I7I52_02826</name>
</gene>
<evidence type="ECO:0000313" key="1">
    <source>
        <dbReference type="EMBL" id="KAG5304482.1"/>
    </source>
</evidence>
<sequence>MAVGNLFDGCVCKFKQILLKATISLSNRKSLRPLGKSFLKHWLHAGCLKLCLKYVLQQINYQRMRLQIAVWEKFVRRFTRRKYFSHG</sequence>
<comment type="caution">
    <text evidence="1">The sequence shown here is derived from an EMBL/GenBank/DDBJ whole genome shotgun (WGS) entry which is preliminary data.</text>
</comment>
<dbReference type="EMBL" id="JAEVHI010000001">
    <property type="protein sequence ID" value="KAG5304482.1"/>
    <property type="molecule type" value="Genomic_DNA"/>
</dbReference>
<evidence type="ECO:0000313" key="2">
    <source>
        <dbReference type="Proteomes" id="UP000670092"/>
    </source>
</evidence>
<reference evidence="1 2" key="1">
    <citation type="submission" date="2021-01" db="EMBL/GenBank/DDBJ databases">
        <title>Chromosome-level genome assembly of a human fungal pathogen reveals clustering of transcriptionally co-regulated genes.</title>
        <authorList>
            <person name="Voorhies M."/>
            <person name="Cohen S."/>
            <person name="Shea T.P."/>
            <person name="Petrus S."/>
            <person name="Munoz J.F."/>
            <person name="Poplawski S."/>
            <person name="Goldman W.E."/>
            <person name="Michael T."/>
            <person name="Cuomo C.A."/>
            <person name="Sil A."/>
            <person name="Beyhan S."/>
        </authorList>
    </citation>
    <scope>NUCLEOTIDE SEQUENCE [LARGE SCALE GENOMIC DNA]</scope>
    <source>
        <strain evidence="1 2">G184AR</strain>
    </source>
</reference>
<name>A0A8H7Z9W6_AJECA</name>
<dbReference type="AlphaFoldDB" id="A0A8H7Z9W6"/>
<organism evidence="1 2">
    <name type="scientific">Ajellomyces capsulatus</name>
    <name type="common">Darling's disease fungus</name>
    <name type="synonym">Histoplasma capsulatum</name>
    <dbReference type="NCBI Taxonomy" id="5037"/>
    <lineage>
        <taxon>Eukaryota</taxon>
        <taxon>Fungi</taxon>
        <taxon>Dikarya</taxon>
        <taxon>Ascomycota</taxon>
        <taxon>Pezizomycotina</taxon>
        <taxon>Eurotiomycetes</taxon>
        <taxon>Eurotiomycetidae</taxon>
        <taxon>Onygenales</taxon>
        <taxon>Ajellomycetaceae</taxon>
        <taxon>Histoplasma</taxon>
    </lineage>
</organism>
<proteinExistence type="predicted"/>